<gene>
    <name evidence="2" type="ORF">CNMCM5623_009802</name>
</gene>
<dbReference type="Pfam" id="PF12770">
    <property type="entry name" value="CHAT"/>
    <property type="match status" value="1"/>
</dbReference>
<reference evidence="2" key="1">
    <citation type="submission" date="2020-06" db="EMBL/GenBank/DDBJ databases">
        <title>Draft genome sequences of strains closely related to Aspergillus parafelis and Aspergillus hiratsukae.</title>
        <authorList>
            <person name="Dos Santos R.A.C."/>
            <person name="Rivero-Menendez O."/>
            <person name="Steenwyk J.L."/>
            <person name="Mead M.E."/>
            <person name="Goldman G.H."/>
            <person name="Alastruey-Izquierdo A."/>
            <person name="Rokas A."/>
        </authorList>
    </citation>
    <scope>NUCLEOTIDE SEQUENCE</scope>
    <source>
        <strain evidence="2">CNM-CM5623</strain>
    </source>
</reference>
<feature type="domain" description="CHAT" evidence="1">
    <location>
        <begin position="1072"/>
        <end position="1414"/>
    </location>
</feature>
<evidence type="ECO:0000313" key="3">
    <source>
        <dbReference type="Proteomes" id="UP000654922"/>
    </source>
</evidence>
<proteinExistence type="predicted"/>
<name>A0A8H6USX8_9EURO</name>
<accession>A0A8H6USX8</accession>
<protein>
    <recommendedName>
        <fullName evidence="1">CHAT domain-containing protein</fullName>
    </recommendedName>
</protein>
<sequence>MASPGIDPEVASLLEAASDDELLGFAELHEDGEDEATIKLSVFALFHAFKRSGNSEYLVRARARSEQLLAMTADDSPFWDRRNQILSAMTAGLSELEEEQNQIADLAVTMGLDVDVVANEPVSKQLDIFIEHAKAQAEAVPQGDPNRRDLVMQYYMLLESRYNGTRTLSDLEQLIQLGEELLELPSDDPKWQHAWMIQLTKWNGERYFFHGERRTEDFDRAVDMTNRLMASAPSEFRLQAMDSGIQGTYEALAATTLDDPDRTSYLICLGTYLLARCNETGAVADVDEAIEAMSPALDDMVAGHTDQLKFIGVYTKCLYKRFAITKTMDNLDRAIELAKVALDGTQSPELSSQLSLCLAERFRCTRTIGDFHEAIDNIRATLRQPRDEETERLSQLFTFGGFSRSSSQHSGSSDLARPAIDILQQAFENSPTGHALKPWFLLVLGLWYGRKHLEREIDDFTLALSTVEEALAISSSDNTCQAACLNSLGQLLSERFEHLGSLDDIDQAIRYAKRASESAPHDHLERRQAACNIGIWTNLRAQATESYEDVDAAVEALKGAVSSVPFTDHGYYICLFSLVLRLGTRYNARGSLQDLHASIDILSRALEHLPSVDQYRTAILGTIGELLCRRYVRIGAVEDLDRAMELTTMAMHEYPTGSEEHTSCLTNLSWQLAHRPGTGNADHLDRAIEAARAAFDATPDGDRWFFMRAGILAEMIHSRCARDRTIDDLDEAELFANVAVATAPSDGNMKAWRLYSFANILRTRAVLSTKWADLDKAIETARESANMSGVDDHIRALFLKNLANLLAERYPGCLSPAHEEHAAILGVVKAGWYCSKKAEPTTRIHLGLAASFYMAANADWVSANAVLEEAIQLVPLLSPRIFSNTDKERGLGQLTGVASIAAAVALNAGKSPGQALQALELASGVITGLLTEMRSSTDELERKHPQLAERFIQLRDQLDSDPTVAALPLDIRDQNRSLSSLNTRYQLDESLSDVIQEIRGLAGFERFLLPLTPEDMMATASQGPVVILSVSVHRCDAFVIKVDSIAALNLPHLNIEDAHRMAEALTSNTTCVLEWLWTAIVEPVLSYLGYNQSPSDGVWPHIWWIPGGVLARFPIHAAGNHANRSKETALDRVVSSYSTSLRALAYGQRHRIRRCGDTKAQYALLAAMPETPGQSALPFASKEVDMLRELCPSLHLQHIELVQPTKAQLLTHLKGCQIFHFAGHGLSDNGEPATSCLLLEDWANNRLTVGNLRDLKLQENAPYLAYLSACSTGANTARRLQDEGIHLINSCQLAGFRHVIGTLWEVSDFHCVEIARSFYEYIRDQGLLDRSVALGLHMAMRKLRDMDRETVTSRSLDDCNHEDDFGALDPDLCAGGVSSTFAAVSIVKSERDAVRRRLRKRDMALYWVPYVHFGV</sequence>
<comment type="caution">
    <text evidence="2">The sequence shown here is derived from an EMBL/GenBank/DDBJ whole genome shotgun (WGS) entry which is preliminary data.</text>
</comment>
<dbReference type="Gene3D" id="1.25.40.10">
    <property type="entry name" value="Tetratricopeptide repeat domain"/>
    <property type="match status" value="1"/>
</dbReference>
<dbReference type="InterPro" id="IPR024983">
    <property type="entry name" value="CHAT_dom"/>
</dbReference>
<evidence type="ECO:0000259" key="1">
    <source>
        <dbReference type="Pfam" id="PF12770"/>
    </source>
</evidence>
<dbReference type="Proteomes" id="UP000654922">
    <property type="component" value="Unassembled WGS sequence"/>
</dbReference>
<dbReference type="EMBL" id="JACBAE010001314">
    <property type="protein sequence ID" value="KAF7165702.1"/>
    <property type="molecule type" value="Genomic_DNA"/>
</dbReference>
<organism evidence="2 3">
    <name type="scientific">Aspergillus felis</name>
    <dbReference type="NCBI Taxonomy" id="1287682"/>
    <lineage>
        <taxon>Eukaryota</taxon>
        <taxon>Fungi</taxon>
        <taxon>Dikarya</taxon>
        <taxon>Ascomycota</taxon>
        <taxon>Pezizomycotina</taxon>
        <taxon>Eurotiomycetes</taxon>
        <taxon>Eurotiomycetidae</taxon>
        <taxon>Eurotiales</taxon>
        <taxon>Aspergillaceae</taxon>
        <taxon>Aspergillus</taxon>
        <taxon>Aspergillus subgen. Fumigati</taxon>
    </lineage>
</organism>
<dbReference type="SUPFAM" id="SSF48452">
    <property type="entry name" value="TPR-like"/>
    <property type="match status" value="2"/>
</dbReference>
<dbReference type="OrthoDB" id="9991317at2759"/>
<evidence type="ECO:0000313" key="2">
    <source>
        <dbReference type="EMBL" id="KAF7165702.1"/>
    </source>
</evidence>
<dbReference type="InterPro" id="IPR011990">
    <property type="entry name" value="TPR-like_helical_dom_sf"/>
</dbReference>